<protein>
    <submittedName>
        <fullName evidence="2">Uncharacterized protein</fullName>
    </submittedName>
</protein>
<proteinExistence type="predicted"/>
<evidence type="ECO:0000313" key="3">
    <source>
        <dbReference type="Proteomes" id="UP000722791"/>
    </source>
</evidence>
<gene>
    <name evidence="2" type="ORF">Vretimale_9769</name>
</gene>
<feature type="non-terminal residue" evidence="2">
    <location>
        <position position="1"/>
    </location>
</feature>
<organism evidence="2 3">
    <name type="scientific">Volvox reticuliferus</name>
    <dbReference type="NCBI Taxonomy" id="1737510"/>
    <lineage>
        <taxon>Eukaryota</taxon>
        <taxon>Viridiplantae</taxon>
        <taxon>Chlorophyta</taxon>
        <taxon>core chlorophytes</taxon>
        <taxon>Chlorophyceae</taxon>
        <taxon>CS clade</taxon>
        <taxon>Chlamydomonadales</taxon>
        <taxon>Volvocaceae</taxon>
        <taxon>Volvox</taxon>
    </lineage>
</organism>
<dbReference type="AlphaFoldDB" id="A0A8J4GE73"/>
<evidence type="ECO:0000256" key="1">
    <source>
        <dbReference type="SAM" id="MobiDB-lite"/>
    </source>
</evidence>
<reference evidence="2" key="1">
    <citation type="journal article" date="2021" name="Proc. Natl. Acad. Sci. U.S.A.">
        <title>Three genomes in the algal genus Volvox reveal the fate of a haploid sex-determining region after a transition to homothallism.</title>
        <authorList>
            <person name="Yamamoto K."/>
            <person name="Hamaji T."/>
            <person name="Kawai-Toyooka H."/>
            <person name="Matsuzaki R."/>
            <person name="Takahashi F."/>
            <person name="Nishimura Y."/>
            <person name="Kawachi M."/>
            <person name="Noguchi H."/>
            <person name="Minakuchi Y."/>
            <person name="Umen J.G."/>
            <person name="Toyoda A."/>
            <person name="Nozaki H."/>
        </authorList>
    </citation>
    <scope>NUCLEOTIDE SEQUENCE</scope>
    <source>
        <strain evidence="2">NIES-3785</strain>
    </source>
</reference>
<evidence type="ECO:0000313" key="2">
    <source>
        <dbReference type="EMBL" id="GIM05305.1"/>
    </source>
</evidence>
<comment type="caution">
    <text evidence="2">The sequence shown here is derived from an EMBL/GenBank/DDBJ whole genome shotgun (WGS) entry which is preliminary data.</text>
</comment>
<feature type="region of interest" description="Disordered" evidence="1">
    <location>
        <begin position="61"/>
        <end position="83"/>
    </location>
</feature>
<name>A0A8J4GE73_9CHLO</name>
<accession>A0A8J4GE73</accession>
<sequence length="119" mass="12411">MYTCFAPFPASPSFPPPKGRYRRSFLGMSLEALSRLGSRPPLGLLEAVELAEHLGLGRTKQELEAGAPVAADDGSTDDGTVDPPKEVRALVSELLGNSAAALRVPGILVDSAALVLARA</sequence>
<dbReference type="EMBL" id="BNCQ01000018">
    <property type="protein sequence ID" value="GIM05305.1"/>
    <property type="molecule type" value="Genomic_DNA"/>
</dbReference>
<dbReference type="Proteomes" id="UP000722791">
    <property type="component" value="Unassembled WGS sequence"/>
</dbReference>